<dbReference type="GeneID" id="54352418"/>
<dbReference type="EMBL" id="ML978967">
    <property type="protein sequence ID" value="KAF1929033.1"/>
    <property type="molecule type" value="Genomic_DNA"/>
</dbReference>
<name>A0A6A5RNP2_9PLEO</name>
<evidence type="ECO:0000313" key="1">
    <source>
        <dbReference type="EMBL" id="KAF1929033.1"/>
    </source>
</evidence>
<dbReference type="OrthoDB" id="3729788at2759"/>
<keyword evidence="2" id="KW-1185">Reference proteome</keyword>
<evidence type="ECO:0008006" key="3">
    <source>
        <dbReference type="Google" id="ProtNLM"/>
    </source>
</evidence>
<gene>
    <name evidence="1" type="ORF">M421DRAFT_4849</name>
</gene>
<proteinExistence type="predicted"/>
<reference evidence="1" key="1">
    <citation type="journal article" date="2020" name="Stud. Mycol.">
        <title>101 Dothideomycetes genomes: a test case for predicting lifestyles and emergence of pathogens.</title>
        <authorList>
            <person name="Haridas S."/>
            <person name="Albert R."/>
            <person name="Binder M."/>
            <person name="Bloem J."/>
            <person name="Labutti K."/>
            <person name="Salamov A."/>
            <person name="Andreopoulos B."/>
            <person name="Baker S."/>
            <person name="Barry K."/>
            <person name="Bills G."/>
            <person name="Bluhm B."/>
            <person name="Cannon C."/>
            <person name="Castanera R."/>
            <person name="Culley D."/>
            <person name="Daum C."/>
            <person name="Ezra D."/>
            <person name="Gonzalez J."/>
            <person name="Henrissat B."/>
            <person name="Kuo A."/>
            <person name="Liang C."/>
            <person name="Lipzen A."/>
            <person name="Lutzoni F."/>
            <person name="Magnuson J."/>
            <person name="Mondo S."/>
            <person name="Nolan M."/>
            <person name="Ohm R."/>
            <person name="Pangilinan J."/>
            <person name="Park H.-J."/>
            <person name="Ramirez L."/>
            <person name="Alfaro M."/>
            <person name="Sun H."/>
            <person name="Tritt A."/>
            <person name="Yoshinaga Y."/>
            <person name="Zwiers L.-H."/>
            <person name="Turgeon B."/>
            <person name="Goodwin S."/>
            <person name="Spatafora J."/>
            <person name="Crous P."/>
            <person name="Grigoriev I."/>
        </authorList>
    </citation>
    <scope>NUCLEOTIDE SEQUENCE</scope>
    <source>
        <strain evidence="1">CBS 183.55</strain>
    </source>
</reference>
<organism evidence="1 2">
    <name type="scientific">Didymella exigua CBS 183.55</name>
    <dbReference type="NCBI Taxonomy" id="1150837"/>
    <lineage>
        <taxon>Eukaryota</taxon>
        <taxon>Fungi</taxon>
        <taxon>Dikarya</taxon>
        <taxon>Ascomycota</taxon>
        <taxon>Pezizomycotina</taxon>
        <taxon>Dothideomycetes</taxon>
        <taxon>Pleosporomycetidae</taxon>
        <taxon>Pleosporales</taxon>
        <taxon>Pleosporineae</taxon>
        <taxon>Didymellaceae</taxon>
        <taxon>Didymella</taxon>
    </lineage>
</organism>
<dbReference type="RefSeq" id="XP_033449281.1">
    <property type="nucleotide sequence ID" value="XM_033594750.1"/>
</dbReference>
<sequence>MHQESSTRHTARRWTPADHALLHRLRFIELRTWPEVATALGRTTQAVQGQYYQWKIAEGAAFEKMGRWYEPQQQKKVLEDVLLVWRRKEEVEWSEKEDETIVQAWIDGKSEDDILHSVRFEGKYQCDVRQRYRLLLREKGLVYRRLMGMKESRPLPHGLDKALGKKYDWI</sequence>
<accession>A0A6A5RNP2</accession>
<evidence type="ECO:0000313" key="2">
    <source>
        <dbReference type="Proteomes" id="UP000800082"/>
    </source>
</evidence>
<dbReference type="Proteomes" id="UP000800082">
    <property type="component" value="Unassembled WGS sequence"/>
</dbReference>
<dbReference type="AlphaFoldDB" id="A0A6A5RNP2"/>
<protein>
    <recommendedName>
        <fullName evidence="3">Myb-like domain-containing protein</fullName>
    </recommendedName>
</protein>